<gene>
    <name evidence="6 7 8" type="primary">LOC106176989</name>
</gene>
<dbReference type="SMART" id="SM00054">
    <property type="entry name" value="EFh"/>
    <property type="match status" value="6"/>
</dbReference>
<evidence type="ECO:0000313" key="6">
    <source>
        <dbReference type="RefSeq" id="XP_013415053.1"/>
    </source>
</evidence>
<accession>A0A1S3JYC0</accession>
<evidence type="ECO:0000256" key="3">
    <source>
        <dbReference type="ARBA" id="ARBA00022837"/>
    </source>
</evidence>
<dbReference type="RefSeq" id="XP_013415054.1">
    <property type="nucleotide sequence ID" value="XM_013559600.1"/>
</dbReference>
<dbReference type="Gene3D" id="1.10.238.10">
    <property type="entry name" value="EF-hand"/>
    <property type="match status" value="3"/>
</dbReference>
<dbReference type="Proteomes" id="UP000085678">
    <property type="component" value="Unplaced"/>
</dbReference>
<evidence type="ECO:0000256" key="1">
    <source>
        <dbReference type="ARBA" id="ARBA00022723"/>
    </source>
</evidence>
<keyword evidence="2" id="KW-0677">Repeat</keyword>
<feature type="domain" description="EF-hand" evidence="4">
    <location>
        <begin position="93"/>
        <end position="128"/>
    </location>
</feature>
<evidence type="ECO:0000256" key="2">
    <source>
        <dbReference type="ARBA" id="ARBA00022737"/>
    </source>
</evidence>
<keyword evidence="3" id="KW-0106">Calcium</keyword>
<reference evidence="6 7" key="1">
    <citation type="submission" date="2025-04" db="UniProtKB">
        <authorList>
            <consortium name="RefSeq"/>
        </authorList>
    </citation>
    <scope>IDENTIFICATION</scope>
    <source>
        <tissue evidence="6 7">Gonads</tissue>
    </source>
</reference>
<dbReference type="OrthoDB" id="26525at2759"/>
<organism evidence="5 7">
    <name type="scientific">Lingula anatina</name>
    <name type="common">Brachiopod</name>
    <name type="synonym">Lingula unguis</name>
    <dbReference type="NCBI Taxonomy" id="7574"/>
    <lineage>
        <taxon>Eukaryota</taxon>
        <taxon>Metazoa</taxon>
        <taxon>Spiralia</taxon>
        <taxon>Lophotrochozoa</taxon>
        <taxon>Brachiopoda</taxon>
        <taxon>Linguliformea</taxon>
        <taxon>Lingulata</taxon>
        <taxon>Lingulida</taxon>
        <taxon>Linguloidea</taxon>
        <taxon>Lingulidae</taxon>
        <taxon>Lingula</taxon>
    </lineage>
</organism>
<proteinExistence type="predicted"/>
<dbReference type="PROSITE" id="PS50222">
    <property type="entry name" value="EF_HAND_2"/>
    <property type="match status" value="5"/>
</dbReference>
<name>A0A1S3JYC0_LINAN</name>
<dbReference type="RefSeq" id="XP_013415053.1">
    <property type="nucleotide sequence ID" value="XM_013559599.1"/>
</dbReference>
<dbReference type="SUPFAM" id="SSF47473">
    <property type="entry name" value="EF-hand"/>
    <property type="match status" value="2"/>
</dbReference>
<keyword evidence="1" id="KW-0479">Metal-binding</keyword>
<dbReference type="Pfam" id="PF13499">
    <property type="entry name" value="EF-hand_7"/>
    <property type="match status" value="3"/>
</dbReference>
<dbReference type="InterPro" id="IPR039647">
    <property type="entry name" value="EF_hand_pair_protein_CML-like"/>
</dbReference>
<dbReference type="InterPro" id="IPR018247">
    <property type="entry name" value="EF_Hand_1_Ca_BS"/>
</dbReference>
<dbReference type="RefSeq" id="XP_013415055.1">
    <property type="nucleotide sequence ID" value="XM_013559601.2"/>
</dbReference>
<dbReference type="GO" id="GO:0005509">
    <property type="term" value="F:calcium ion binding"/>
    <property type="evidence" value="ECO:0007669"/>
    <property type="project" value="InterPro"/>
</dbReference>
<sequence>MATETEEDWKKKFTEKQLAKYRALFNLYDINKDGTVSVKELAAVSKKFGYNLDKQQIEAIIQRWDGDKKGCLNFQEFINAMPGNAIHIPRDEHKRAELRIHFREFDKSGSGFISEQEATDVLSKELAFPHYKSKAYMKFFDKNKDGKLNIDEFADFYEKVEEKKGELIRIFKEFDANGDGYVDIYEAQEIMRQFDIADDEIEKMVLENDKDGDKKLNWDEFVHFWGTD</sequence>
<protein>
    <submittedName>
        <fullName evidence="6 7">Calmodulin-alpha</fullName>
    </submittedName>
</protein>
<dbReference type="InterPro" id="IPR011992">
    <property type="entry name" value="EF-hand-dom_pair"/>
</dbReference>
<dbReference type="PANTHER" id="PTHR10891">
    <property type="entry name" value="EF-HAND CALCIUM-BINDING DOMAIN CONTAINING PROTEIN"/>
    <property type="match status" value="1"/>
</dbReference>
<feature type="domain" description="EF-hand" evidence="4">
    <location>
        <begin position="162"/>
        <end position="197"/>
    </location>
</feature>
<dbReference type="FunFam" id="1.10.238.10:FF:000178">
    <property type="entry name" value="Calmodulin-2 A"/>
    <property type="match status" value="1"/>
</dbReference>
<dbReference type="GeneID" id="106176989"/>
<dbReference type="PROSITE" id="PS00018">
    <property type="entry name" value="EF_HAND_1"/>
    <property type="match status" value="2"/>
</dbReference>
<dbReference type="GO" id="GO:0043226">
    <property type="term" value="C:organelle"/>
    <property type="evidence" value="ECO:0007669"/>
    <property type="project" value="UniProtKB-ARBA"/>
</dbReference>
<evidence type="ECO:0000259" key="4">
    <source>
        <dbReference type="PROSITE" id="PS50222"/>
    </source>
</evidence>
<evidence type="ECO:0000313" key="8">
    <source>
        <dbReference type="RefSeq" id="XP_013415055.1"/>
    </source>
</evidence>
<evidence type="ECO:0000313" key="7">
    <source>
        <dbReference type="RefSeq" id="XP_013415054.1"/>
    </source>
</evidence>
<dbReference type="STRING" id="7574.A0A1S3JYC0"/>
<dbReference type="CDD" id="cd00051">
    <property type="entry name" value="EFh"/>
    <property type="match status" value="1"/>
</dbReference>
<dbReference type="KEGG" id="lak:106176989"/>
<dbReference type="InterPro" id="IPR002048">
    <property type="entry name" value="EF_hand_dom"/>
</dbReference>
<evidence type="ECO:0000313" key="5">
    <source>
        <dbReference type="Proteomes" id="UP000085678"/>
    </source>
</evidence>
<keyword evidence="5" id="KW-1185">Reference proteome</keyword>
<feature type="domain" description="EF-hand" evidence="4">
    <location>
        <begin position="16"/>
        <end position="51"/>
    </location>
</feature>
<dbReference type="AlphaFoldDB" id="A0A1S3JYC0"/>
<feature type="domain" description="EF-hand" evidence="4">
    <location>
        <begin position="52"/>
        <end position="87"/>
    </location>
</feature>
<feature type="domain" description="EF-hand" evidence="4">
    <location>
        <begin position="198"/>
        <end position="228"/>
    </location>
</feature>